<accession>A0ABT7YZZ0</accession>
<dbReference type="Proteomes" id="UP001174050">
    <property type="component" value="Unassembled WGS sequence"/>
</dbReference>
<reference evidence="3" key="1">
    <citation type="submission" date="2023-06" db="EMBL/GenBank/DDBJ databases">
        <title>WGS-Sequencing of Streptomyces ficellus isolate 21 collected from sand in Gara Djebilet Iron Mine in Algeria.</title>
        <authorList>
            <person name="Zegers G.P."/>
            <person name="Gomez A."/>
            <person name="Gueddou A."/>
            <person name="Zahara A.F."/>
            <person name="Worth M."/>
            <person name="Sevigny J.L."/>
            <person name="Tisa L."/>
        </authorList>
    </citation>
    <scope>NUCLEOTIDE SEQUENCE</scope>
    <source>
        <strain evidence="3">AS11</strain>
    </source>
</reference>
<proteinExistence type="inferred from homology"/>
<dbReference type="Gene3D" id="3.30.70.1060">
    <property type="entry name" value="Dimeric alpha+beta barrel"/>
    <property type="match status" value="1"/>
</dbReference>
<organism evidence="3 4">
    <name type="scientific">Streptomyces ficellus</name>
    <dbReference type="NCBI Taxonomy" id="1977088"/>
    <lineage>
        <taxon>Bacteria</taxon>
        <taxon>Bacillati</taxon>
        <taxon>Actinomycetota</taxon>
        <taxon>Actinomycetes</taxon>
        <taxon>Kitasatosporales</taxon>
        <taxon>Streptomycetaceae</taxon>
        <taxon>Streptomyces</taxon>
    </lineage>
</organism>
<dbReference type="EMBL" id="JAUEPL010000002">
    <property type="protein sequence ID" value="MDN3292792.1"/>
    <property type="molecule type" value="Genomic_DNA"/>
</dbReference>
<sequence>MLILHMDPAAWEALEDAAREEFVQGHRSFQRTVAEAGELVAAHTLAHVFQSTVVRVVDGTASVSDGPLLASPIQFSGFYLIDCETVQRAHELAALLPEARMAGLGIEVRPIMLPSGSEM</sequence>
<dbReference type="RefSeq" id="WP_290109596.1">
    <property type="nucleotide sequence ID" value="NZ_JAUEPL010000002.1"/>
</dbReference>
<dbReference type="InterPro" id="IPR005545">
    <property type="entry name" value="YCII"/>
</dbReference>
<gene>
    <name evidence="3" type="ORF">QWM81_01780</name>
</gene>
<evidence type="ECO:0000256" key="1">
    <source>
        <dbReference type="ARBA" id="ARBA00007689"/>
    </source>
</evidence>
<feature type="domain" description="YCII-related" evidence="2">
    <location>
        <begin position="14"/>
        <end position="111"/>
    </location>
</feature>
<protein>
    <submittedName>
        <fullName evidence="3">YciI family protein</fullName>
    </submittedName>
</protein>
<comment type="similarity">
    <text evidence="1">Belongs to the YciI family.</text>
</comment>
<evidence type="ECO:0000313" key="3">
    <source>
        <dbReference type="EMBL" id="MDN3292792.1"/>
    </source>
</evidence>
<dbReference type="InterPro" id="IPR011008">
    <property type="entry name" value="Dimeric_a/b-barrel"/>
</dbReference>
<dbReference type="Pfam" id="PF03795">
    <property type="entry name" value="YCII"/>
    <property type="match status" value="1"/>
</dbReference>
<dbReference type="PANTHER" id="PTHR35174">
    <property type="entry name" value="BLL7171 PROTEIN-RELATED"/>
    <property type="match status" value="1"/>
</dbReference>
<keyword evidence="4" id="KW-1185">Reference proteome</keyword>
<dbReference type="SUPFAM" id="SSF54909">
    <property type="entry name" value="Dimeric alpha+beta barrel"/>
    <property type="match status" value="1"/>
</dbReference>
<comment type="caution">
    <text evidence="3">The sequence shown here is derived from an EMBL/GenBank/DDBJ whole genome shotgun (WGS) entry which is preliminary data.</text>
</comment>
<dbReference type="PANTHER" id="PTHR35174:SF3">
    <property type="entry name" value="BLL7171 PROTEIN"/>
    <property type="match status" value="1"/>
</dbReference>
<evidence type="ECO:0000313" key="4">
    <source>
        <dbReference type="Proteomes" id="UP001174050"/>
    </source>
</evidence>
<evidence type="ECO:0000259" key="2">
    <source>
        <dbReference type="Pfam" id="PF03795"/>
    </source>
</evidence>
<name>A0ABT7YZZ0_9ACTN</name>